<keyword evidence="8" id="KW-1185">Reference proteome</keyword>
<reference evidence="7 8" key="1">
    <citation type="submission" date="2017-09" db="EMBL/GenBank/DDBJ databases">
        <title>Genomics of the genus Arcobacter.</title>
        <authorList>
            <person name="Perez-Cataluna A."/>
            <person name="Figueras M.J."/>
            <person name="Salas-Masso N."/>
        </authorList>
    </citation>
    <scope>NUCLEOTIDE SEQUENCE [LARGE SCALE GENOMIC DNA]</scope>
    <source>
        <strain evidence="7 8">F156-34</strain>
    </source>
</reference>
<evidence type="ECO:0000256" key="6">
    <source>
        <dbReference type="ARBA" id="ARBA00022679"/>
    </source>
</evidence>
<evidence type="ECO:0000256" key="1">
    <source>
        <dbReference type="ARBA" id="ARBA00004496"/>
    </source>
</evidence>
<dbReference type="GO" id="GO:0018025">
    <property type="term" value="F:calmodulin-lysine N-methyltransferase activity"/>
    <property type="evidence" value="ECO:0007669"/>
    <property type="project" value="UniProtKB-EC"/>
</dbReference>
<name>A0A4Q1B1Y0_9BACT</name>
<dbReference type="GO" id="GO:0005737">
    <property type="term" value="C:cytoplasm"/>
    <property type="evidence" value="ECO:0007669"/>
    <property type="project" value="UniProtKB-SubCell"/>
</dbReference>
<dbReference type="EMBL" id="NXIE01000005">
    <property type="protein sequence ID" value="RXK11836.1"/>
    <property type="molecule type" value="Genomic_DNA"/>
</dbReference>
<keyword evidence="7" id="KW-0418">Kinase</keyword>
<dbReference type="PANTHER" id="PTHR13539">
    <property type="entry name" value="CALMODULIN-LYSINE N-METHYLTRANSFERASE"/>
    <property type="match status" value="1"/>
</dbReference>
<evidence type="ECO:0000256" key="5">
    <source>
        <dbReference type="ARBA" id="ARBA00022603"/>
    </source>
</evidence>
<evidence type="ECO:0000256" key="3">
    <source>
        <dbReference type="ARBA" id="ARBA00020594"/>
    </source>
</evidence>
<dbReference type="OrthoDB" id="264333at2"/>
<protein>
    <recommendedName>
        <fullName evidence="3">Calmodulin-lysine N-methyltransferase</fullName>
        <ecNumber evidence="2">2.1.1.60</ecNumber>
    </recommendedName>
</protein>
<keyword evidence="4" id="KW-0963">Cytoplasm</keyword>
<dbReference type="EC" id="2.1.1.60" evidence="2"/>
<comment type="subcellular location">
    <subcellularLocation>
        <location evidence="1">Cytoplasm</location>
    </subcellularLocation>
</comment>
<evidence type="ECO:0000256" key="2">
    <source>
        <dbReference type="ARBA" id="ARBA00011914"/>
    </source>
</evidence>
<dbReference type="Proteomes" id="UP000289718">
    <property type="component" value="Unassembled WGS sequence"/>
</dbReference>
<evidence type="ECO:0000256" key="4">
    <source>
        <dbReference type="ARBA" id="ARBA00022490"/>
    </source>
</evidence>
<dbReference type="GO" id="GO:0016301">
    <property type="term" value="F:kinase activity"/>
    <property type="evidence" value="ECO:0007669"/>
    <property type="project" value="UniProtKB-KW"/>
</dbReference>
<proteinExistence type="predicted"/>
<keyword evidence="6" id="KW-0808">Transferase</keyword>
<dbReference type="InterPro" id="IPR019410">
    <property type="entry name" value="Methyltransf_16"/>
</dbReference>
<accession>A0A4Q1B1Y0</accession>
<organism evidence="7 8">
    <name type="scientific">Halarcobacter mediterraneus</name>
    <dbReference type="NCBI Taxonomy" id="2023153"/>
    <lineage>
        <taxon>Bacteria</taxon>
        <taxon>Pseudomonadati</taxon>
        <taxon>Campylobacterota</taxon>
        <taxon>Epsilonproteobacteria</taxon>
        <taxon>Campylobacterales</taxon>
        <taxon>Arcobacteraceae</taxon>
        <taxon>Halarcobacter</taxon>
    </lineage>
</organism>
<keyword evidence="5" id="KW-0489">Methyltransferase</keyword>
<dbReference type="RefSeq" id="WP_129062289.1">
    <property type="nucleotide sequence ID" value="NZ_NXIE01000005.1"/>
</dbReference>
<comment type="caution">
    <text evidence="7">The sequence shown here is derived from an EMBL/GenBank/DDBJ whole genome shotgun (WGS) entry which is preliminary data.</text>
</comment>
<dbReference type="Pfam" id="PF10294">
    <property type="entry name" value="Methyltransf_16"/>
    <property type="match status" value="1"/>
</dbReference>
<dbReference type="PANTHER" id="PTHR13539:SF3">
    <property type="entry name" value="CALMODULIN-LYSINE N-METHYLTRANSFERASE"/>
    <property type="match status" value="1"/>
</dbReference>
<dbReference type="CDD" id="cd02440">
    <property type="entry name" value="AdoMet_MTases"/>
    <property type="match status" value="1"/>
</dbReference>
<evidence type="ECO:0000313" key="8">
    <source>
        <dbReference type="Proteomes" id="UP000289718"/>
    </source>
</evidence>
<dbReference type="InterPro" id="IPR025800">
    <property type="entry name" value="CaM-Lys-N-MeTrfase"/>
</dbReference>
<dbReference type="GO" id="GO:0032259">
    <property type="term" value="P:methylation"/>
    <property type="evidence" value="ECO:0007669"/>
    <property type="project" value="UniProtKB-KW"/>
</dbReference>
<dbReference type="Gene3D" id="3.40.50.150">
    <property type="entry name" value="Vaccinia Virus protein VP39"/>
    <property type="match status" value="1"/>
</dbReference>
<gene>
    <name evidence="7" type="ORF">CP965_11685</name>
</gene>
<dbReference type="AlphaFoldDB" id="A0A4Q1B1Y0"/>
<dbReference type="SUPFAM" id="SSF53335">
    <property type="entry name" value="S-adenosyl-L-methionine-dependent methyltransferases"/>
    <property type="match status" value="1"/>
</dbReference>
<dbReference type="InterPro" id="IPR029063">
    <property type="entry name" value="SAM-dependent_MTases_sf"/>
</dbReference>
<sequence>MSKIRIKYQTYEFDKVDIHLKTLRDRQQYDSLKEQELNDYGISSATWSLFGIVWPASEVLAHYMKDYNIENKRILEVGCGIGLSSHLLNSKNANITATDYHPEVENFLNTNSILNGLKNIPFERTSWTDEDDHLGKFDLIIGSDILYERWHIKELASFISKHSNDKCEVIISDPGRGNHAKFGKEMQDLGFSFMNFKPKKTEEYLKKAFKGYLIKYTRN</sequence>
<evidence type="ECO:0000313" key="7">
    <source>
        <dbReference type="EMBL" id="RXK11836.1"/>
    </source>
</evidence>